<keyword evidence="1" id="KW-1133">Transmembrane helix</keyword>
<proteinExistence type="predicted"/>
<dbReference type="EMBL" id="BSOR01000036">
    <property type="protein sequence ID" value="GLR64649.1"/>
    <property type="molecule type" value="Genomic_DNA"/>
</dbReference>
<sequence length="171" mass="19874">MVWNLVGVFIVGLACGGMAYALVKLSKNRIPNWLVPASAGVGMLLLLLTINYRWYADRLDALTYQQVSFEVVETKRSSSFMRPWSYIYKPITEFSFVDDSWKTVVIDDQKLVQFSLYTFYQEVVDRIETKFYLLNCVSAELVETDNKGQLLPESKFKQVDENNKLYTYLCR</sequence>
<evidence type="ECO:0000313" key="3">
    <source>
        <dbReference type="Proteomes" id="UP001156682"/>
    </source>
</evidence>
<comment type="caution">
    <text evidence="2">The sequence shown here is derived from an EMBL/GenBank/DDBJ whole genome shotgun (WGS) entry which is preliminary data.</text>
</comment>
<evidence type="ECO:0000256" key="1">
    <source>
        <dbReference type="SAM" id="Phobius"/>
    </source>
</evidence>
<keyword evidence="1" id="KW-0472">Membrane</keyword>
<dbReference type="RefSeq" id="WP_027851818.1">
    <property type="nucleotide sequence ID" value="NZ_BSOR01000036.1"/>
</dbReference>
<accession>A0ABQ6A3I0</accession>
<keyword evidence="1" id="KW-0812">Transmembrane</keyword>
<gene>
    <name evidence="2" type="ORF">GCM10007878_20870</name>
</gene>
<evidence type="ECO:0000313" key="2">
    <source>
        <dbReference type="EMBL" id="GLR64649.1"/>
    </source>
</evidence>
<feature type="transmembrane region" description="Helical" evidence="1">
    <location>
        <begin position="31"/>
        <end position="50"/>
    </location>
</feature>
<dbReference type="Proteomes" id="UP001156682">
    <property type="component" value="Unassembled WGS sequence"/>
</dbReference>
<protein>
    <submittedName>
        <fullName evidence="2">Uncharacterized protein</fullName>
    </submittedName>
</protein>
<keyword evidence="3" id="KW-1185">Reference proteome</keyword>
<reference evidence="3" key="1">
    <citation type="journal article" date="2019" name="Int. J. Syst. Evol. Microbiol.">
        <title>The Global Catalogue of Microorganisms (GCM) 10K type strain sequencing project: providing services to taxonomists for standard genome sequencing and annotation.</title>
        <authorList>
            <consortium name="The Broad Institute Genomics Platform"/>
            <consortium name="The Broad Institute Genome Sequencing Center for Infectious Disease"/>
            <person name="Wu L."/>
            <person name="Ma J."/>
        </authorList>
    </citation>
    <scope>NUCLEOTIDE SEQUENCE [LARGE SCALE GENOMIC DNA]</scope>
    <source>
        <strain evidence="3">NBRC 100033</strain>
    </source>
</reference>
<name>A0ABQ6A3I0_9GAMM</name>
<organism evidence="2 3">
    <name type="scientific">Marinospirillum insulare</name>
    <dbReference type="NCBI Taxonomy" id="217169"/>
    <lineage>
        <taxon>Bacteria</taxon>
        <taxon>Pseudomonadati</taxon>
        <taxon>Pseudomonadota</taxon>
        <taxon>Gammaproteobacteria</taxon>
        <taxon>Oceanospirillales</taxon>
        <taxon>Oceanospirillaceae</taxon>
        <taxon>Marinospirillum</taxon>
    </lineage>
</organism>